<keyword evidence="2" id="KW-1185">Reference proteome</keyword>
<sequence length="130" mass="14342">MSSQMEKILGGPIGFEKVIPGTVVREGKEIVYFSDDGTSDFLTQFNRLTKDVSPRHAKQGGRTSQGCRLWLPDGTLFHPVGYHGDVDGWRKDIECGARQLNLLLARVDGDRIVVSDGRSFALADCKVAFD</sequence>
<name>A0ABS8D1H4_9NEIS</name>
<accession>A0ABS8D1H4</accession>
<dbReference type="Proteomes" id="UP001165395">
    <property type="component" value="Unassembled WGS sequence"/>
</dbReference>
<dbReference type="EMBL" id="JAJBZT010000001">
    <property type="protein sequence ID" value="MCB6182037.1"/>
    <property type="molecule type" value="Genomic_DNA"/>
</dbReference>
<dbReference type="RefSeq" id="WP_227177417.1">
    <property type="nucleotide sequence ID" value="NZ_JAJBZT010000001.1"/>
</dbReference>
<reference evidence="1" key="1">
    <citation type="submission" date="2021-10" db="EMBL/GenBank/DDBJ databases">
        <title>The complete genome sequence of Leeia sp. TBRC 13508.</title>
        <authorList>
            <person name="Charoenyingcharoen P."/>
            <person name="Yukphan P."/>
        </authorList>
    </citation>
    <scope>NUCLEOTIDE SEQUENCE</scope>
    <source>
        <strain evidence="1">TBRC 13508</strain>
    </source>
</reference>
<protein>
    <submittedName>
        <fullName evidence="1">Uncharacterized protein</fullName>
    </submittedName>
</protein>
<evidence type="ECO:0000313" key="1">
    <source>
        <dbReference type="EMBL" id="MCB6182037.1"/>
    </source>
</evidence>
<evidence type="ECO:0000313" key="2">
    <source>
        <dbReference type="Proteomes" id="UP001165395"/>
    </source>
</evidence>
<gene>
    <name evidence="1" type="ORF">LIN78_00510</name>
</gene>
<comment type="caution">
    <text evidence="1">The sequence shown here is derived from an EMBL/GenBank/DDBJ whole genome shotgun (WGS) entry which is preliminary data.</text>
</comment>
<organism evidence="1 2">
    <name type="scientific">Leeia speluncae</name>
    <dbReference type="NCBI Taxonomy" id="2884804"/>
    <lineage>
        <taxon>Bacteria</taxon>
        <taxon>Pseudomonadati</taxon>
        <taxon>Pseudomonadota</taxon>
        <taxon>Betaproteobacteria</taxon>
        <taxon>Neisseriales</taxon>
        <taxon>Leeiaceae</taxon>
        <taxon>Leeia</taxon>
    </lineage>
</organism>
<proteinExistence type="predicted"/>